<evidence type="ECO:0000313" key="1">
    <source>
        <dbReference type="EMBL" id="KKK62585.1"/>
    </source>
</evidence>
<dbReference type="AlphaFoldDB" id="A0A0F8XN38"/>
<comment type="caution">
    <text evidence="1">The sequence shown here is derived from an EMBL/GenBank/DDBJ whole genome shotgun (WGS) entry which is preliminary data.</text>
</comment>
<sequence>MKISSYQKLKAKNQQLTNDIKEIVRGNQAIQFKYQIGFDVEDAIWHGDACTNHPGLHRATFSPE</sequence>
<dbReference type="EMBL" id="LAZR01061922">
    <property type="protein sequence ID" value="KKK62585.1"/>
    <property type="molecule type" value="Genomic_DNA"/>
</dbReference>
<protein>
    <submittedName>
        <fullName evidence="1">Uncharacterized protein</fullName>
    </submittedName>
</protein>
<reference evidence="1" key="1">
    <citation type="journal article" date="2015" name="Nature">
        <title>Complex archaea that bridge the gap between prokaryotes and eukaryotes.</title>
        <authorList>
            <person name="Spang A."/>
            <person name="Saw J.H."/>
            <person name="Jorgensen S.L."/>
            <person name="Zaremba-Niedzwiedzka K."/>
            <person name="Martijn J."/>
            <person name="Lind A.E."/>
            <person name="van Eijk R."/>
            <person name="Schleper C."/>
            <person name="Guy L."/>
            <person name="Ettema T.J."/>
        </authorList>
    </citation>
    <scope>NUCLEOTIDE SEQUENCE</scope>
</reference>
<proteinExistence type="predicted"/>
<accession>A0A0F8XN38</accession>
<gene>
    <name evidence="1" type="ORF">LCGC14_3002890</name>
</gene>
<name>A0A0F8XN38_9ZZZZ</name>
<organism evidence="1">
    <name type="scientific">marine sediment metagenome</name>
    <dbReference type="NCBI Taxonomy" id="412755"/>
    <lineage>
        <taxon>unclassified sequences</taxon>
        <taxon>metagenomes</taxon>
        <taxon>ecological metagenomes</taxon>
    </lineage>
</organism>